<dbReference type="SUPFAM" id="SSF64288">
    <property type="entry name" value="Chorismate lyase-like"/>
    <property type="match status" value="1"/>
</dbReference>
<dbReference type="RefSeq" id="WP_134167196.1">
    <property type="nucleotide sequence ID" value="NZ_SODD01000001.1"/>
</dbReference>
<accession>A0A4R8A6K9</accession>
<gene>
    <name evidence="5" type="ORF">EDD63_1019</name>
</gene>
<organism evidence="5 6">
    <name type="scientific">Breznakia blatticola</name>
    <dbReference type="NCBI Taxonomy" id="1754012"/>
    <lineage>
        <taxon>Bacteria</taxon>
        <taxon>Bacillati</taxon>
        <taxon>Bacillota</taxon>
        <taxon>Erysipelotrichia</taxon>
        <taxon>Erysipelotrichales</taxon>
        <taxon>Erysipelotrichaceae</taxon>
        <taxon>Breznakia</taxon>
    </lineage>
</organism>
<dbReference type="PANTHER" id="PTHR44846:SF1">
    <property type="entry name" value="MANNOSYL-D-GLYCERATE TRANSPORT_METABOLISM SYSTEM REPRESSOR MNGR-RELATED"/>
    <property type="match status" value="1"/>
</dbReference>
<comment type="caution">
    <text evidence="5">The sequence shown here is derived from an EMBL/GenBank/DDBJ whole genome shotgun (WGS) entry which is preliminary data.</text>
</comment>
<name>A0A4R8A6K9_9FIRM</name>
<evidence type="ECO:0000256" key="2">
    <source>
        <dbReference type="ARBA" id="ARBA00023125"/>
    </source>
</evidence>
<dbReference type="OrthoDB" id="457376at2"/>
<dbReference type="PRINTS" id="PR00035">
    <property type="entry name" value="HTHGNTR"/>
</dbReference>
<dbReference type="InterPro" id="IPR000524">
    <property type="entry name" value="Tscrpt_reg_HTH_GntR"/>
</dbReference>
<keyword evidence="1" id="KW-0805">Transcription regulation</keyword>
<dbReference type="GO" id="GO:0003677">
    <property type="term" value="F:DNA binding"/>
    <property type="evidence" value="ECO:0007669"/>
    <property type="project" value="UniProtKB-KW"/>
</dbReference>
<dbReference type="GO" id="GO:0003700">
    <property type="term" value="F:DNA-binding transcription factor activity"/>
    <property type="evidence" value="ECO:0007669"/>
    <property type="project" value="InterPro"/>
</dbReference>
<dbReference type="Pfam" id="PF07702">
    <property type="entry name" value="UTRA"/>
    <property type="match status" value="1"/>
</dbReference>
<proteinExistence type="predicted"/>
<evidence type="ECO:0000259" key="4">
    <source>
        <dbReference type="PROSITE" id="PS50949"/>
    </source>
</evidence>
<evidence type="ECO:0000313" key="5">
    <source>
        <dbReference type="EMBL" id="TDW26296.1"/>
    </source>
</evidence>
<dbReference type="AlphaFoldDB" id="A0A4R8A6K9"/>
<dbReference type="InterPro" id="IPR050679">
    <property type="entry name" value="Bact_HTH_transcr_reg"/>
</dbReference>
<evidence type="ECO:0000256" key="3">
    <source>
        <dbReference type="ARBA" id="ARBA00023163"/>
    </source>
</evidence>
<dbReference type="SUPFAM" id="SSF46785">
    <property type="entry name" value="Winged helix' DNA-binding domain"/>
    <property type="match status" value="1"/>
</dbReference>
<protein>
    <submittedName>
        <fullName evidence="5">GntR family transcriptional regulator</fullName>
    </submittedName>
</protein>
<dbReference type="PANTHER" id="PTHR44846">
    <property type="entry name" value="MANNOSYL-D-GLYCERATE TRANSPORT/METABOLISM SYSTEM REPRESSOR MNGR-RELATED"/>
    <property type="match status" value="1"/>
</dbReference>
<dbReference type="Pfam" id="PF00392">
    <property type="entry name" value="GntR"/>
    <property type="match status" value="1"/>
</dbReference>
<dbReference type="PROSITE" id="PS50949">
    <property type="entry name" value="HTH_GNTR"/>
    <property type="match status" value="1"/>
</dbReference>
<dbReference type="InterPro" id="IPR036390">
    <property type="entry name" value="WH_DNA-bd_sf"/>
</dbReference>
<reference evidence="5 6" key="1">
    <citation type="submission" date="2019-03" db="EMBL/GenBank/DDBJ databases">
        <title>Genomic Encyclopedia of Type Strains, Phase IV (KMG-IV): sequencing the most valuable type-strain genomes for metagenomic binning, comparative biology and taxonomic classification.</title>
        <authorList>
            <person name="Goeker M."/>
        </authorList>
    </citation>
    <scope>NUCLEOTIDE SEQUENCE [LARGE SCALE GENOMIC DNA]</scope>
    <source>
        <strain evidence="5 6">DSM 28867</strain>
    </source>
</reference>
<dbReference type="SMART" id="SM00345">
    <property type="entry name" value="HTH_GNTR"/>
    <property type="match status" value="1"/>
</dbReference>
<keyword evidence="2" id="KW-0238">DNA-binding</keyword>
<dbReference type="FunFam" id="1.10.10.10:FF:000079">
    <property type="entry name" value="GntR family transcriptional regulator"/>
    <property type="match status" value="1"/>
</dbReference>
<dbReference type="SMART" id="SM00866">
    <property type="entry name" value="UTRA"/>
    <property type="match status" value="1"/>
</dbReference>
<dbReference type="Proteomes" id="UP000294743">
    <property type="component" value="Unassembled WGS sequence"/>
</dbReference>
<dbReference type="EMBL" id="SODD01000001">
    <property type="protein sequence ID" value="TDW26296.1"/>
    <property type="molecule type" value="Genomic_DNA"/>
</dbReference>
<feature type="domain" description="HTH gntR-type" evidence="4">
    <location>
        <begin position="7"/>
        <end position="75"/>
    </location>
</feature>
<evidence type="ECO:0000313" key="6">
    <source>
        <dbReference type="Proteomes" id="UP000294743"/>
    </source>
</evidence>
<dbReference type="Gene3D" id="1.10.10.10">
    <property type="entry name" value="Winged helix-like DNA-binding domain superfamily/Winged helix DNA-binding domain"/>
    <property type="match status" value="1"/>
</dbReference>
<dbReference type="CDD" id="cd07377">
    <property type="entry name" value="WHTH_GntR"/>
    <property type="match status" value="1"/>
</dbReference>
<dbReference type="InterPro" id="IPR036388">
    <property type="entry name" value="WH-like_DNA-bd_sf"/>
</dbReference>
<sequence length="239" mass="27263">MNKTDKVPVYYQLANKIAKNIEDGVWKKGKPIPSERELEKIYKVSRITVRGAIDELVKAGKLEKIQGKGTFVLGKSIVQNLGNLYSFTREMEKQGRISSTKVITKTVMKATAKIANQLGIKDGEDIIFIERLRCADDEPIMIEKTYFSYQHYGFVMDIDLNERSLYKTLEDEYDVNINRAIETFSGCMLTEDECKKLGFKKNHFGMLVKRTSFCDEKVICYSTTVAGGDTFEFTIKLAI</sequence>
<dbReference type="InterPro" id="IPR011663">
    <property type="entry name" value="UTRA"/>
</dbReference>
<keyword evidence="3" id="KW-0804">Transcription</keyword>
<evidence type="ECO:0000256" key="1">
    <source>
        <dbReference type="ARBA" id="ARBA00023015"/>
    </source>
</evidence>
<dbReference type="GO" id="GO:0045892">
    <property type="term" value="P:negative regulation of DNA-templated transcription"/>
    <property type="evidence" value="ECO:0007669"/>
    <property type="project" value="TreeGrafter"/>
</dbReference>
<dbReference type="Gene3D" id="3.40.1410.10">
    <property type="entry name" value="Chorismate lyase-like"/>
    <property type="match status" value="1"/>
</dbReference>
<keyword evidence="6" id="KW-1185">Reference proteome</keyword>
<dbReference type="InterPro" id="IPR028978">
    <property type="entry name" value="Chorismate_lyase_/UTRA_dom_sf"/>
</dbReference>